<dbReference type="Proteomes" id="UP000007148">
    <property type="component" value="Unassembled WGS sequence"/>
</dbReference>
<dbReference type="EMBL" id="CAFZ01000116">
    <property type="protein sequence ID" value="CCA71369.1"/>
    <property type="molecule type" value="Genomic_DNA"/>
</dbReference>
<sequence length="153" mass="16598">MHLPGKKHTKPEISEPLDARPIEGEPHPQMLYNLGQTGNNDAVNPPVAGTHSTQLPPTTGQQPQNMHGLVHPHPDPAHVYNPNANQPAGAMDLNDPTRGVEAGQEPRVEVVEGKLPFKDQVRAYVKIHRGTVSGDHEQKELGKKILAGEVPPQ</sequence>
<organism evidence="2 3">
    <name type="scientific">Serendipita indica (strain DSM 11827)</name>
    <name type="common">Root endophyte fungus</name>
    <name type="synonym">Piriformospora indica</name>
    <dbReference type="NCBI Taxonomy" id="1109443"/>
    <lineage>
        <taxon>Eukaryota</taxon>
        <taxon>Fungi</taxon>
        <taxon>Dikarya</taxon>
        <taxon>Basidiomycota</taxon>
        <taxon>Agaricomycotina</taxon>
        <taxon>Agaricomycetes</taxon>
        <taxon>Sebacinales</taxon>
        <taxon>Serendipitaceae</taxon>
        <taxon>Serendipita</taxon>
    </lineage>
</organism>
<dbReference type="InParanoid" id="G4TJ75"/>
<evidence type="ECO:0000313" key="2">
    <source>
        <dbReference type="EMBL" id="CCA71369.1"/>
    </source>
</evidence>
<gene>
    <name evidence="2" type="ORF">PIIN_05308</name>
</gene>
<name>G4TJ75_SERID</name>
<feature type="compositionally biased region" description="Basic and acidic residues" evidence="1">
    <location>
        <begin position="134"/>
        <end position="143"/>
    </location>
</feature>
<dbReference type="OrthoDB" id="3361009at2759"/>
<comment type="caution">
    <text evidence="2">The sequence shown here is derived from an EMBL/GenBank/DDBJ whole genome shotgun (WGS) entry which is preliminary data.</text>
</comment>
<feature type="region of interest" description="Disordered" evidence="1">
    <location>
        <begin position="1"/>
        <end position="107"/>
    </location>
</feature>
<protein>
    <submittedName>
        <fullName evidence="2">Uncharacterized protein</fullName>
    </submittedName>
</protein>
<feature type="compositionally biased region" description="Low complexity" evidence="1">
    <location>
        <begin position="53"/>
        <end position="64"/>
    </location>
</feature>
<proteinExistence type="predicted"/>
<feature type="region of interest" description="Disordered" evidence="1">
    <location>
        <begin position="133"/>
        <end position="153"/>
    </location>
</feature>
<feature type="compositionally biased region" description="Basic and acidic residues" evidence="1">
    <location>
        <begin position="10"/>
        <end position="26"/>
    </location>
</feature>
<dbReference type="HOGENOM" id="CLU_1750807_0_0_1"/>
<evidence type="ECO:0000256" key="1">
    <source>
        <dbReference type="SAM" id="MobiDB-lite"/>
    </source>
</evidence>
<dbReference type="AlphaFoldDB" id="G4TJ75"/>
<keyword evidence="3" id="KW-1185">Reference proteome</keyword>
<reference evidence="2 3" key="1">
    <citation type="journal article" date="2011" name="PLoS Pathog.">
        <title>Endophytic Life Strategies Decoded by Genome and Transcriptome Analyses of the Mutualistic Root Symbiont Piriformospora indica.</title>
        <authorList>
            <person name="Zuccaro A."/>
            <person name="Lahrmann U."/>
            <person name="Guldener U."/>
            <person name="Langen G."/>
            <person name="Pfiffi S."/>
            <person name="Biedenkopf D."/>
            <person name="Wong P."/>
            <person name="Samans B."/>
            <person name="Grimm C."/>
            <person name="Basiewicz M."/>
            <person name="Murat C."/>
            <person name="Martin F."/>
            <person name="Kogel K.H."/>
        </authorList>
    </citation>
    <scope>NUCLEOTIDE SEQUENCE [LARGE SCALE GENOMIC DNA]</scope>
    <source>
        <strain evidence="2 3">DSM 11827</strain>
    </source>
</reference>
<accession>G4TJ75</accession>
<evidence type="ECO:0000313" key="3">
    <source>
        <dbReference type="Proteomes" id="UP000007148"/>
    </source>
</evidence>